<dbReference type="EMBL" id="KK583324">
    <property type="protein sequence ID" value="KDO20103.1"/>
    <property type="molecule type" value="Genomic_DNA"/>
</dbReference>
<protein>
    <submittedName>
        <fullName evidence="2">Uncharacterized protein</fullName>
    </submittedName>
</protein>
<dbReference type="RefSeq" id="XP_012209206.1">
    <property type="nucleotide sequence ID" value="XM_012353816.1"/>
</dbReference>
<dbReference type="GeneID" id="24136436"/>
<proteinExistence type="predicted"/>
<organism evidence="2 3">
    <name type="scientific">Saprolegnia parasitica (strain CBS 223.65)</name>
    <dbReference type="NCBI Taxonomy" id="695850"/>
    <lineage>
        <taxon>Eukaryota</taxon>
        <taxon>Sar</taxon>
        <taxon>Stramenopiles</taxon>
        <taxon>Oomycota</taxon>
        <taxon>Saprolegniomycetes</taxon>
        <taxon>Saprolegniales</taxon>
        <taxon>Saprolegniaceae</taxon>
        <taxon>Saprolegnia</taxon>
    </lineage>
</organism>
<evidence type="ECO:0000256" key="1">
    <source>
        <dbReference type="SAM" id="Phobius"/>
    </source>
</evidence>
<name>A0A067BPC3_SAPPC</name>
<feature type="transmembrane region" description="Helical" evidence="1">
    <location>
        <begin position="16"/>
        <end position="34"/>
    </location>
</feature>
<dbReference type="VEuPathDB" id="FungiDB:SPRG_14642"/>
<sequence length="548" mass="60722">MLQIARHPAEAGTAEWTVFFVAIGLYPAVAVTVWRWNRRRAVLFQVPNLSLLDALQHESDRVRAIAAVTVTLETAERDMKSLQSILLALDACLTRPRVTETTFAAAYACQATWFLWYTNFDLRDYVAESEAEPIVPFGCWVHPTSSRSSLATKTAVPFRQRLSLSGRIMPWRLGTKSDSFVQQPASLAHAFLVAPTPLDSGIKPRGVLRGGPTDQSALLQLVEKATDLAHAVCMTTRIMDNTAIRFCFQHAVKTLAELCRSSCRRSRLLASKVLQEMYQAGVVQVSPTTFFYVAANLTVSSSYTKAASAARTLVQIVNDHDDVWVARHMADAITLRLVVDAMHLHRLDRGFVASLLTVLLQGLTTLTTLGGRGPNAATYLDRSLVAALLELQCHPLSALAAARLDDVLATLHEIWENRPNRLRRIVKQMSKTRILVRSIARPSDAAYTLVTTAQLKLIHDRQRTRSELVATIHSVLAEGLASSARQSDLSDTVQATVAMLSPLLSTRSDLLSYIHSQLTTAEYWYLCDLIGRPRPRNATAATRSREDR</sequence>
<gene>
    <name evidence="2" type="ORF">SPRG_14642</name>
</gene>
<dbReference type="OMA" id="ATLHEIW"/>
<keyword evidence="1" id="KW-1133">Transmembrane helix</keyword>
<dbReference type="Proteomes" id="UP000030745">
    <property type="component" value="Unassembled WGS sequence"/>
</dbReference>
<keyword evidence="1" id="KW-0472">Membrane</keyword>
<dbReference type="KEGG" id="spar:SPRG_14642"/>
<evidence type="ECO:0000313" key="3">
    <source>
        <dbReference type="Proteomes" id="UP000030745"/>
    </source>
</evidence>
<reference evidence="2 3" key="1">
    <citation type="journal article" date="2013" name="PLoS Genet.">
        <title>Distinctive expansion of potential virulence genes in the genome of the oomycete fish pathogen Saprolegnia parasitica.</title>
        <authorList>
            <person name="Jiang R.H."/>
            <person name="de Bruijn I."/>
            <person name="Haas B.J."/>
            <person name="Belmonte R."/>
            <person name="Lobach L."/>
            <person name="Christie J."/>
            <person name="van den Ackerveken G."/>
            <person name="Bottin A."/>
            <person name="Bulone V."/>
            <person name="Diaz-Moreno S.M."/>
            <person name="Dumas B."/>
            <person name="Fan L."/>
            <person name="Gaulin E."/>
            <person name="Govers F."/>
            <person name="Grenville-Briggs L.J."/>
            <person name="Horner N.R."/>
            <person name="Levin J.Z."/>
            <person name="Mammella M."/>
            <person name="Meijer H.J."/>
            <person name="Morris P."/>
            <person name="Nusbaum C."/>
            <person name="Oome S."/>
            <person name="Phillips A.J."/>
            <person name="van Rooyen D."/>
            <person name="Rzeszutek E."/>
            <person name="Saraiva M."/>
            <person name="Secombes C.J."/>
            <person name="Seidl M.F."/>
            <person name="Snel B."/>
            <person name="Stassen J.H."/>
            <person name="Sykes S."/>
            <person name="Tripathy S."/>
            <person name="van den Berg H."/>
            <person name="Vega-Arreguin J.C."/>
            <person name="Wawra S."/>
            <person name="Young S.K."/>
            <person name="Zeng Q."/>
            <person name="Dieguez-Uribeondo J."/>
            <person name="Russ C."/>
            <person name="Tyler B.M."/>
            <person name="van West P."/>
        </authorList>
    </citation>
    <scope>NUCLEOTIDE SEQUENCE [LARGE SCALE GENOMIC DNA]</scope>
    <source>
        <strain evidence="2 3">CBS 223.65</strain>
    </source>
</reference>
<dbReference type="AlphaFoldDB" id="A0A067BPC3"/>
<keyword evidence="1" id="KW-0812">Transmembrane</keyword>
<keyword evidence="3" id="KW-1185">Reference proteome</keyword>
<evidence type="ECO:0000313" key="2">
    <source>
        <dbReference type="EMBL" id="KDO20103.1"/>
    </source>
</evidence>
<accession>A0A067BPC3</accession>